<dbReference type="InterPro" id="IPR011989">
    <property type="entry name" value="ARM-like"/>
</dbReference>
<proteinExistence type="predicted"/>
<dbReference type="GO" id="GO:0000466">
    <property type="term" value="P:maturation of 5.8S rRNA from tricistronic rRNA transcript (SSU-rRNA, 5.8S rRNA, LSU-rRNA)"/>
    <property type="evidence" value="ECO:0007669"/>
    <property type="project" value="TreeGrafter"/>
</dbReference>
<dbReference type="RefSeq" id="XP_068349092.1">
    <property type="nucleotide sequence ID" value="XM_068511702.1"/>
</dbReference>
<dbReference type="PANTHER" id="PTHR13500:SF0">
    <property type="entry name" value="NUCLEOLAR PRE-RIBOSOMAL-ASSOCIATED PROTEIN 1"/>
    <property type="match status" value="1"/>
</dbReference>
<dbReference type="GO" id="GO:0005730">
    <property type="term" value="C:nucleolus"/>
    <property type="evidence" value="ECO:0007669"/>
    <property type="project" value="TreeGrafter"/>
</dbReference>
<accession>A0A1J4JE64</accession>
<evidence type="ECO:0000259" key="1">
    <source>
        <dbReference type="Pfam" id="PF11707"/>
    </source>
</evidence>
<dbReference type="OrthoDB" id="72892at2759"/>
<dbReference type="InterPro" id="IPR039844">
    <property type="entry name" value="URB1"/>
</dbReference>
<keyword evidence="4" id="KW-1185">Reference proteome</keyword>
<dbReference type="GeneID" id="94846406"/>
<evidence type="ECO:0000313" key="3">
    <source>
        <dbReference type="EMBL" id="OHS95955.1"/>
    </source>
</evidence>
<gene>
    <name evidence="3" type="ORF">TRFO_37893</name>
</gene>
<protein>
    <recommendedName>
        <fullName evidence="5">Nucleolar pre-ribosomal-associated protein 1 C-terminal domain-containing protein</fullName>
    </recommendedName>
</protein>
<organism evidence="3 4">
    <name type="scientific">Tritrichomonas foetus</name>
    <dbReference type="NCBI Taxonomy" id="1144522"/>
    <lineage>
        <taxon>Eukaryota</taxon>
        <taxon>Metamonada</taxon>
        <taxon>Parabasalia</taxon>
        <taxon>Tritrichomonadida</taxon>
        <taxon>Tritrichomonadidae</taxon>
        <taxon>Tritrichomonas</taxon>
    </lineage>
</organism>
<dbReference type="InterPro" id="IPR021714">
    <property type="entry name" value="URB1_N"/>
</dbReference>
<evidence type="ECO:0000259" key="2">
    <source>
        <dbReference type="Pfam" id="PF16201"/>
    </source>
</evidence>
<dbReference type="InterPro" id="IPR032436">
    <property type="entry name" value="URB1_C"/>
</dbReference>
<dbReference type="Proteomes" id="UP000179807">
    <property type="component" value="Unassembled WGS sequence"/>
</dbReference>
<dbReference type="GO" id="GO:0000463">
    <property type="term" value="P:maturation of LSU-rRNA from tricistronic rRNA transcript (SSU-rRNA, 5.8S rRNA, LSU-rRNA)"/>
    <property type="evidence" value="ECO:0007669"/>
    <property type="project" value="TreeGrafter"/>
</dbReference>
<feature type="domain" description="URB1 C-terminal" evidence="2">
    <location>
        <begin position="1097"/>
        <end position="1284"/>
    </location>
</feature>
<feature type="domain" description="URB1 N-terminal" evidence="1">
    <location>
        <begin position="63"/>
        <end position="323"/>
    </location>
</feature>
<dbReference type="EMBL" id="MLAK01001209">
    <property type="protein sequence ID" value="OHS95955.1"/>
    <property type="molecule type" value="Genomic_DNA"/>
</dbReference>
<dbReference type="VEuPathDB" id="TrichDB:TRFO_37893"/>
<comment type="caution">
    <text evidence="3">The sequence shown here is derived from an EMBL/GenBank/DDBJ whole genome shotgun (WGS) entry which is preliminary data.</text>
</comment>
<evidence type="ECO:0000313" key="4">
    <source>
        <dbReference type="Proteomes" id="UP000179807"/>
    </source>
</evidence>
<reference evidence="3" key="1">
    <citation type="submission" date="2016-10" db="EMBL/GenBank/DDBJ databases">
        <authorList>
            <person name="Benchimol M."/>
            <person name="Almeida L.G."/>
            <person name="Vasconcelos A.T."/>
            <person name="Perreira-Neves A."/>
            <person name="Rosa I.A."/>
            <person name="Tasca T."/>
            <person name="Bogo M.R."/>
            <person name="de Souza W."/>
        </authorList>
    </citation>
    <scope>NUCLEOTIDE SEQUENCE [LARGE SCALE GENOMIC DNA]</scope>
    <source>
        <strain evidence="3">K</strain>
    </source>
</reference>
<evidence type="ECO:0008006" key="5">
    <source>
        <dbReference type="Google" id="ProtNLM"/>
    </source>
</evidence>
<dbReference type="PANTHER" id="PTHR13500">
    <property type="entry name" value="NUCLEOLAR PRERIBOSOMAL-ASSOCIATED PROTEIN 1"/>
    <property type="match status" value="1"/>
</dbReference>
<dbReference type="Gene3D" id="1.25.10.10">
    <property type="entry name" value="Leucine-rich Repeat Variant"/>
    <property type="match status" value="1"/>
</dbReference>
<dbReference type="Pfam" id="PF16201">
    <property type="entry name" value="NopRA1"/>
    <property type="match status" value="1"/>
</dbReference>
<name>A0A1J4JE64_9EUKA</name>
<sequence length="1347" mass="153925">MISNQENFNSFIRLIEVPTEDSLNEAIQKIKEFPIIAEIFAQQSPKFVEIFSHLQPGVTKRNIAIKFYQIISAIFSALIPKPDIFFRGLNYLADSLTRRHLDFLIELMDRKKSKIALFVLTQAASVHSTHCRDLFSALDFSNPRFRNFISKEGSDDYIKLATIFLNNSDVSTQFLATKYSLSPIWMTFSHVNYDLAKPFIDALISATSKLNQSTKRWVFNDMTLKSLSSYKISHNAIDSARYSMFTLLQSIMEGPNSIIIEDPQRTYCYFHHELDPPPKNTHILVFLRELKIWKDPSARELGIFILKQSPDLIGRFLNGQQRGVTPEICTSSLTSLLFLGHVVDLDWPAFLSTDVNFFNEGRSLDLLFESILPSVIKNSTIDLYMKGSILHRRAIIMLLLRSVIKFLKLPSFLKTQDVYTKFRGRIPGNLPQFLRASADSPILFPLVLKLIILLDQVFPFYVSDSFSKEPPFIQKFKDYPPVVQHLILKFIPLMQNPLTTIPLLCSLIVEDDSIIKIQIKHKIYSTLVQIIETSDVFTGFEHEIPIFLGEAIRENASTHLKELITLIKGNPLNYIKDGTMSSSCNALIQKTENPLHKCIDLIKLMNSNQNKDSNGAEAKIDLSPVVIMSNLKWYALESATVLLCSSIENNITDLDLTLNCLTIVVTSSPERTLKYVLNHPFIRNSVFKGSETLDSAVSNFLVWNKVCDDDLAQSFLSGNVTEEVIDKISPLIPSKFIHPLIRKLMKIGHPIRPVVSDNSSKYDLSALSPFWQWAFKGFEPVDLSKFWPRMLSKIKDEKLWLDLLRTIYISNDVSLIENIDSIFTNRFNVNDIQNKRLIVFAISILPSMKHVRIPTNLPVSFITDSNIKDPLSFFEVTNKVWSYEFLLQQIRKSQFQRVSSSLSESKIEFVVNFYLQYQTDSLMNTFEHEMIEYIKVHPEIVKNKPRYTSSLFDSIAYDILEPSHLVEFDNSQFEGIANILLGSTIKISLRVILYLATGLSSSPSFYQLIEHAKISPYSFLFATGEVAKVVIQTLDSNQKIYPASLCRNATYLAPFHLVHQNVEIDSPYFRFLLQFAHYLLTTEAVPLDNYMESGAVSILFRALSSKDEHTRNIAYASLSELYDLNMKKKEYSYHNQLQLLLESLINAVQTPGMRFPSLITYFLTMASSIIIKPGHTIFYTLIQFLASDRALRCGSVPLFNNLFGQSTLEYRAQRGWILKMLKNGVNETADVELMKKGKVIERLCSFFASPLSDMNSRKLILEILINASKYTKLEGIMVWAYSLMTELFAAPHIDQIVTLALSIRSKDEIEKECAVRVARLAWSEFRDSLDQSRDKVDKVLCSASLQL</sequence>
<dbReference type="Pfam" id="PF11707">
    <property type="entry name" value="Npa1"/>
    <property type="match status" value="1"/>
</dbReference>